<evidence type="ECO:0000313" key="2">
    <source>
        <dbReference type="EMBL" id="CBY20308.1"/>
    </source>
</evidence>
<accession>E4WRC7</accession>
<dbReference type="Proteomes" id="UP000001307">
    <property type="component" value="Unassembled WGS sequence"/>
</dbReference>
<dbReference type="AlphaFoldDB" id="E4WRC7"/>
<dbReference type="EMBL" id="FN654510">
    <property type="protein sequence ID" value="CBY34470.1"/>
    <property type="molecule type" value="Genomic_DNA"/>
</dbReference>
<evidence type="ECO:0000313" key="4">
    <source>
        <dbReference type="Proteomes" id="UP000001307"/>
    </source>
</evidence>
<keyword evidence="1" id="KW-1133">Transmembrane helix</keyword>
<keyword evidence="1" id="KW-0812">Transmembrane</keyword>
<feature type="transmembrane region" description="Helical" evidence="1">
    <location>
        <begin position="38"/>
        <end position="61"/>
    </location>
</feature>
<gene>
    <name evidence="2" type="ORF">GSOID_T00000299001</name>
    <name evidence="3" type="ORF">GSOID_T00024494001</name>
</gene>
<organism evidence="2">
    <name type="scientific">Oikopleura dioica</name>
    <name type="common">Tunicate</name>
    <dbReference type="NCBI Taxonomy" id="34765"/>
    <lineage>
        <taxon>Eukaryota</taxon>
        <taxon>Metazoa</taxon>
        <taxon>Chordata</taxon>
        <taxon>Tunicata</taxon>
        <taxon>Appendicularia</taxon>
        <taxon>Copelata</taxon>
        <taxon>Oikopleuridae</taxon>
        <taxon>Oikopleura</taxon>
    </lineage>
</organism>
<dbReference type="Proteomes" id="UP000011014">
    <property type="component" value="Unassembled WGS sequence"/>
</dbReference>
<protein>
    <submittedName>
        <fullName evidence="2">Uncharacterized protein</fullName>
    </submittedName>
</protein>
<keyword evidence="1" id="KW-0472">Membrane</keyword>
<keyword evidence="4" id="KW-1185">Reference proteome</keyword>
<proteinExistence type="predicted"/>
<reference evidence="2" key="1">
    <citation type="journal article" date="2010" name="Science">
        <title>Plasticity of animal genome architecture unmasked by rapid evolution of a pelagic tunicate.</title>
        <authorList>
            <person name="Denoeud F."/>
            <person name="Henriet S."/>
            <person name="Mungpakdee S."/>
            <person name="Aury J.M."/>
            <person name="Da Silva C."/>
            <person name="Brinkmann H."/>
            <person name="Mikhaleva J."/>
            <person name="Olsen L.C."/>
            <person name="Jubin C."/>
            <person name="Canestro C."/>
            <person name="Bouquet J.M."/>
            <person name="Danks G."/>
            <person name="Poulain J."/>
            <person name="Campsteijn C."/>
            <person name="Adamski M."/>
            <person name="Cross I."/>
            <person name="Yadetie F."/>
            <person name="Muffato M."/>
            <person name="Louis A."/>
            <person name="Butcher S."/>
            <person name="Tsagkogeorga G."/>
            <person name="Konrad A."/>
            <person name="Singh S."/>
            <person name="Jensen M.F."/>
            <person name="Cong E.H."/>
            <person name="Eikeseth-Otteraa H."/>
            <person name="Noel B."/>
            <person name="Anthouard V."/>
            <person name="Porcel B.M."/>
            <person name="Kachouri-Lafond R."/>
            <person name="Nishino A."/>
            <person name="Ugolini M."/>
            <person name="Chourrout P."/>
            <person name="Nishida H."/>
            <person name="Aasland R."/>
            <person name="Huzurbazar S."/>
            <person name="Westhof E."/>
            <person name="Delsuc F."/>
            <person name="Lehrach H."/>
            <person name="Reinhardt R."/>
            <person name="Weissenbach J."/>
            <person name="Roy S.W."/>
            <person name="Artiguenave F."/>
            <person name="Postlethwait J.H."/>
            <person name="Manak J.R."/>
            <person name="Thompson E.M."/>
            <person name="Jaillon O."/>
            <person name="Du Pasquier L."/>
            <person name="Boudinot P."/>
            <person name="Liberles D.A."/>
            <person name="Volff J.N."/>
            <person name="Philippe H."/>
            <person name="Lenhard B."/>
            <person name="Roest Crollius H."/>
            <person name="Wincker P."/>
            <person name="Chourrout D."/>
        </authorList>
    </citation>
    <scope>NUCLEOTIDE SEQUENCE [LARGE SCALE GENOMIC DNA]</scope>
</reference>
<name>E4WRC7_OIKDI</name>
<sequence>MSTLSTLTTTESTYEEKLTTTAEVATSTLAEGLGDWRVGWYIVGGVLAYLLVIAVIAWMCLGRSGPGIKCPAAACCQCDFACLKSLDCEDCTCFERRKDTNCDAFSICDGCCTACEADPEAPPLCGDFLCECDCQECDECCVPTDALVEQRVNNLTEEDLINILRNNPSFRNNSQLQNVLQNSSLNQTPLTQQPKSFQQLSQTTTSNIANNFTTQGLNTSVWSSSNQGSLNRSYA</sequence>
<evidence type="ECO:0000256" key="1">
    <source>
        <dbReference type="SAM" id="Phobius"/>
    </source>
</evidence>
<dbReference type="InParanoid" id="E4WRC7"/>
<dbReference type="EMBL" id="FN653015">
    <property type="protein sequence ID" value="CBY20308.1"/>
    <property type="molecule type" value="Genomic_DNA"/>
</dbReference>
<evidence type="ECO:0000313" key="3">
    <source>
        <dbReference type="EMBL" id="CBY34470.1"/>
    </source>
</evidence>
<dbReference type="OrthoDB" id="10414918at2759"/>